<accession>A0A9W6M6C7</accession>
<reference evidence="2" key="2">
    <citation type="submission" date="2023-01" db="EMBL/GenBank/DDBJ databases">
        <authorList>
            <person name="Sun Q."/>
            <person name="Evtushenko L."/>
        </authorList>
    </citation>
    <scope>NUCLEOTIDE SEQUENCE</scope>
    <source>
        <strain evidence="2">VKM Ac-1940</strain>
    </source>
</reference>
<dbReference type="EMBL" id="BSER01000009">
    <property type="protein sequence ID" value="GLJ95732.1"/>
    <property type="molecule type" value="Genomic_DNA"/>
</dbReference>
<dbReference type="Proteomes" id="UP001142291">
    <property type="component" value="Unassembled WGS sequence"/>
</dbReference>
<proteinExistence type="predicted"/>
<keyword evidence="3" id="KW-1185">Reference proteome</keyword>
<dbReference type="AlphaFoldDB" id="A0A9W6M6C7"/>
<reference evidence="2" key="1">
    <citation type="journal article" date="2014" name="Int. J. Syst. Evol. Microbiol.">
        <title>Complete genome sequence of Corynebacterium casei LMG S-19264T (=DSM 44701T), isolated from a smear-ripened cheese.</title>
        <authorList>
            <consortium name="US DOE Joint Genome Institute (JGI-PGF)"/>
            <person name="Walter F."/>
            <person name="Albersmeier A."/>
            <person name="Kalinowski J."/>
            <person name="Ruckert C."/>
        </authorList>
    </citation>
    <scope>NUCLEOTIDE SEQUENCE</scope>
    <source>
        <strain evidence="2">VKM Ac-1940</strain>
    </source>
</reference>
<evidence type="ECO:0000256" key="1">
    <source>
        <dbReference type="SAM" id="MobiDB-lite"/>
    </source>
</evidence>
<name>A0A9W6M6C7_9MICO</name>
<evidence type="ECO:0000313" key="2">
    <source>
        <dbReference type="EMBL" id="GLJ95732.1"/>
    </source>
</evidence>
<sequence>MTLAMTFVAGIDLGAPAQTLSAPLTVPTPRPARSHIATQEARHVR</sequence>
<comment type="caution">
    <text evidence="2">The sequence shown here is derived from an EMBL/GenBank/DDBJ whole genome shotgun (WGS) entry which is preliminary data.</text>
</comment>
<evidence type="ECO:0000313" key="3">
    <source>
        <dbReference type="Proteomes" id="UP001142291"/>
    </source>
</evidence>
<gene>
    <name evidence="2" type="ORF">GCM10017591_17950</name>
</gene>
<dbReference type="RefSeq" id="WP_204963801.1">
    <property type="nucleotide sequence ID" value="NZ_BAAAUR010000001.1"/>
</dbReference>
<organism evidence="2 3">
    <name type="scientific">Microbacterium dextranolyticum</name>
    <dbReference type="NCBI Taxonomy" id="36806"/>
    <lineage>
        <taxon>Bacteria</taxon>
        <taxon>Bacillati</taxon>
        <taxon>Actinomycetota</taxon>
        <taxon>Actinomycetes</taxon>
        <taxon>Micrococcales</taxon>
        <taxon>Microbacteriaceae</taxon>
        <taxon>Microbacterium</taxon>
    </lineage>
</organism>
<protein>
    <submittedName>
        <fullName evidence="2">Uncharacterized protein</fullName>
    </submittedName>
</protein>
<feature type="region of interest" description="Disordered" evidence="1">
    <location>
        <begin position="22"/>
        <end position="45"/>
    </location>
</feature>